<evidence type="ECO:0000256" key="5">
    <source>
        <dbReference type="ARBA" id="ARBA00022692"/>
    </source>
</evidence>
<evidence type="ECO:0000256" key="6">
    <source>
        <dbReference type="ARBA" id="ARBA00022968"/>
    </source>
</evidence>
<keyword evidence="5 10" id="KW-0812">Transmembrane</keyword>
<keyword evidence="7 10" id="KW-1133">Transmembrane helix</keyword>
<evidence type="ECO:0000256" key="10">
    <source>
        <dbReference type="RuleBase" id="RU363063"/>
    </source>
</evidence>
<evidence type="ECO:0000313" key="12">
    <source>
        <dbReference type="Proteomes" id="UP000186922"/>
    </source>
</evidence>
<protein>
    <recommendedName>
        <fullName evidence="10">Hexosyltransferase</fullName>
        <ecNumber evidence="10">2.4.1.-</ecNumber>
    </recommendedName>
</protein>
<evidence type="ECO:0000256" key="7">
    <source>
        <dbReference type="ARBA" id="ARBA00022989"/>
    </source>
</evidence>
<dbReference type="AlphaFoldDB" id="A0A1D1UXA9"/>
<dbReference type="Proteomes" id="UP000186922">
    <property type="component" value="Unassembled WGS sequence"/>
</dbReference>
<dbReference type="STRING" id="947166.A0A1D1UXA9"/>
<sequence>MALTQSRIFFGLLITLVVASGFIFTLSVWKTTPVEPPYATLSLQARKWQKKAKDTSLNSFWKELGRPSNASKSVTEKELIPPVARQISRPLEYHLDPVGIAKQYDIMPKPCSDFKQQPFLVLIVFSRPDGFKLRQAIRKTYGSLANPVCGVRLLFMLGRIYNSVLQTMLVQEADKYGDMIQSNQFDDKYRAAAHKAIHLLQWGGTFCPQSTYVAKIDDDNWLNLPKYYNFLQQHKGNDYVYGAIFGAGTTVIRDPASKYYVPREEFAPDLYPEYLSGILYAFKTKVLPKVVHVAKSLHVTFNDDVYICGVVTSAANLTRREVPDYAWDNNIYDTACPKRDKMCIHYSTVEDFYRLWTDSCYRYEELC</sequence>
<dbReference type="PANTHER" id="PTHR11214">
    <property type="entry name" value="BETA-1,3-N-ACETYLGLUCOSAMINYLTRANSFERASE"/>
    <property type="match status" value="1"/>
</dbReference>
<keyword evidence="12" id="KW-1185">Reference proteome</keyword>
<dbReference type="EMBL" id="BDGG01000002">
    <property type="protein sequence ID" value="GAU94266.1"/>
    <property type="molecule type" value="Genomic_DNA"/>
</dbReference>
<evidence type="ECO:0000313" key="11">
    <source>
        <dbReference type="EMBL" id="GAU94266.1"/>
    </source>
</evidence>
<evidence type="ECO:0000256" key="3">
    <source>
        <dbReference type="ARBA" id="ARBA00022676"/>
    </source>
</evidence>
<proteinExistence type="inferred from homology"/>
<organism evidence="11 12">
    <name type="scientific">Ramazzottius varieornatus</name>
    <name type="common">Water bear</name>
    <name type="synonym">Tardigrade</name>
    <dbReference type="NCBI Taxonomy" id="947166"/>
    <lineage>
        <taxon>Eukaryota</taxon>
        <taxon>Metazoa</taxon>
        <taxon>Ecdysozoa</taxon>
        <taxon>Tardigrada</taxon>
        <taxon>Eutardigrada</taxon>
        <taxon>Parachela</taxon>
        <taxon>Hypsibioidea</taxon>
        <taxon>Ramazzottiidae</taxon>
        <taxon>Ramazzottius</taxon>
    </lineage>
</organism>
<keyword evidence="6 10" id="KW-0735">Signal-anchor</keyword>
<dbReference type="OrthoDB" id="5957813at2759"/>
<evidence type="ECO:0000256" key="2">
    <source>
        <dbReference type="ARBA" id="ARBA00008661"/>
    </source>
</evidence>
<evidence type="ECO:0000256" key="4">
    <source>
        <dbReference type="ARBA" id="ARBA00022679"/>
    </source>
</evidence>
<dbReference type="Pfam" id="PF01762">
    <property type="entry name" value="Galactosyl_T"/>
    <property type="match status" value="1"/>
</dbReference>
<dbReference type="GO" id="GO:0006493">
    <property type="term" value="P:protein O-linked glycosylation"/>
    <property type="evidence" value="ECO:0007669"/>
    <property type="project" value="TreeGrafter"/>
</dbReference>
<dbReference type="Gene3D" id="3.90.550.50">
    <property type="match status" value="1"/>
</dbReference>
<feature type="transmembrane region" description="Helical" evidence="10">
    <location>
        <begin position="7"/>
        <end position="29"/>
    </location>
</feature>
<dbReference type="GO" id="GO:0000139">
    <property type="term" value="C:Golgi membrane"/>
    <property type="evidence" value="ECO:0007669"/>
    <property type="project" value="UniProtKB-SubCell"/>
</dbReference>
<reference evidence="11 12" key="1">
    <citation type="journal article" date="2016" name="Nat. Commun.">
        <title>Extremotolerant tardigrade genome and improved radiotolerance of human cultured cells by tardigrade-unique protein.</title>
        <authorList>
            <person name="Hashimoto T."/>
            <person name="Horikawa D.D."/>
            <person name="Saito Y."/>
            <person name="Kuwahara H."/>
            <person name="Kozuka-Hata H."/>
            <person name="Shin-I T."/>
            <person name="Minakuchi Y."/>
            <person name="Ohishi K."/>
            <person name="Motoyama A."/>
            <person name="Aizu T."/>
            <person name="Enomoto A."/>
            <person name="Kondo K."/>
            <person name="Tanaka S."/>
            <person name="Hara Y."/>
            <person name="Koshikawa S."/>
            <person name="Sagara H."/>
            <person name="Miura T."/>
            <person name="Yokobori S."/>
            <person name="Miyagawa K."/>
            <person name="Suzuki Y."/>
            <person name="Kubo T."/>
            <person name="Oyama M."/>
            <person name="Kohara Y."/>
            <person name="Fujiyama A."/>
            <person name="Arakawa K."/>
            <person name="Katayama T."/>
            <person name="Toyoda A."/>
            <person name="Kunieda T."/>
        </authorList>
    </citation>
    <scope>NUCLEOTIDE SEQUENCE [LARGE SCALE GENOMIC DNA]</scope>
    <source>
        <strain evidence="11 12">YOKOZUNA-1</strain>
    </source>
</reference>
<comment type="subcellular location">
    <subcellularLocation>
        <location evidence="1 10">Golgi apparatus membrane</location>
        <topology evidence="1 10">Single-pass type II membrane protein</topology>
    </subcellularLocation>
</comment>
<keyword evidence="4" id="KW-0808">Transferase</keyword>
<comment type="caution">
    <text evidence="11">The sequence shown here is derived from an EMBL/GenBank/DDBJ whole genome shotgun (WGS) entry which is preliminary data.</text>
</comment>
<dbReference type="InterPro" id="IPR002659">
    <property type="entry name" value="Glyco_trans_31"/>
</dbReference>
<dbReference type="PANTHER" id="PTHR11214:SF314">
    <property type="entry name" value="HEXOSYLTRANSFERASE"/>
    <property type="match status" value="1"/>
</dbReference>
<comment type="similarity">
    <text evidence="2 10">Belongs to the glycosyltransferase 31 family.</text>
</comment>
<dbReference type="EC" id="2.4.1.-" evidence="10"/>
<gene>
    <name evidence="11" type="primary">RvY_06073-1</name>
    <name evidence="11" type="synonym">RvY_06073.1</name>
    <name evidence="11" type="ORF">RvY_06073</name>
</gene>
<evidence type="ECO:0000256" key="9">
    <source>
        <dbReference type="ARBA" id="ARBA00023136"/>
    </source>
</evidence>
<evidence type="ECO:0000256" key="1">
    <source>
        <dbReference type="ARBA" id="ARBA00004323"/>
    </source>
</evidence>
<keyword evidence="3 10" id="KW-0328">Glycosyltransferase</keyword>
<name>A0A1D1UXA9_RAMVA</name>
<evidence type="ECO:0000256" key="8">
    <source>
        <dbReference type="ARBA" id="ARBA00023034"/>
    </source>
</evidence>
<keyword evidence="9 10" id="KW-0472">Membrane</keyword>
<dbReference type="GO" id="GO:0016758">
    <property type="term" value="F:hexosyltransferase activity"/>
    <property type="evidence" value="ECO:0007669"/>
    <property type="project" value="InterPro"/>
</dbReference>
<accession>A0A1D1UXA9</accession>
<keyword evidence="8 10" id="KW-0333">Golgi apparatus</keyword>